<dbReference type="GO" id="GO:0003712">
    <property type="term" value="F:transcription coregulator activity"/>
    <property type="evidence" value="ECO:0007669"/>
    <property type="project" value="TreeGrafter"/>
</dbReference>
<dbReference type="EMBL" id="MCFL01000049">
    <property type="protein sequence ID" value="ORZ32245.1"/>
    <property type="molecule type" value="Genomic_DNA"/>
</dbReference>
<protein>
    <recommendedName>
        <fullName evidence="8">Transcription initiation factor IID, 18kD subunit-domain-containing protein</fullName>
    </recommendedName>
</protein>
<feature type="region of interest" description="Disordered" evidence="5">
    <location>
        <begin position="84"/>
        <end position="154"/>
    </location>
</feature>
<reference evidence="6 7" key="1">
    <citation type="submission" date="2016-07" db="EMBL/GenBank/DDBJ databases">
        <title>Pervasive Adenine N6-methylation of Active Genes in Fungi.</title>
        <authorList>
            <consortium name="DOE Joint Genome Institute"/>
            <person name="Mondo S.J."/>
            <person name="Dannebaum R.O."/>
            <person name="Kuo R.C."/>
            <person name="Labutti K."/>
            <person name="Haridas S."/>
            <person name="Kuo A."/>
            <person name="Salamov A."/>
            <person name="Ahrendt S.R."/>
            <person name="Lipzen A."/>
            <person name="Sullivan W."/>
            <person name="Andreopoulos W.B."/>
            <person name="Clum A."/>
            <person name="Lindquist E."/>
            <person name="Daum C."/>
            <person name="Ramamoorthy G.K."/>
            <person name="Gryganskyi A."/>
            <person name="Culley D."/>
            <person name="Magnuson J.K."/>
            <person name="James T.Y."/>
            <person name="O'Malley M.A."/>
            <person name="Stajich J.E."/>
            <person name="Spatafora J.W."/>
            <person name="Visel A."/>
            <person name="Grigoriev I.V."/>
        </authorList>
    </citation>
    <scope>NUCLEOTIDE SEQUENCE [LARGE SCALE GENOMIC DNA]</scope>
    <source>
        <strain evidence="6 7">PL171</strain>
    </source>
</reference>
<evidence type="ECO:0000256" key="4">
    <source>
        <dbReference type="ARBA" id="ARBA00023242"/>
    </source>
</evidence>
<dbReference type="OrthoDB" id="66982at2759"/>
<dbReference type="STRING" id="765915.A0A1Y2HCK3"/>
<keyword evidence="4" id="KW-0539">Nucleus</keyword>
<feature type="compositionally biased region" description="Basic and acidic residues" evidence="5">
    <location>
        <begin position="281"/>
        <end position="293"/>
    </location>
</feature>
<feature type="compositionally biased region" description="Basic and acidic residues" evidence="5">
    <location>
        <begin position="332"/>
        <end position="344"/>
    </location>
</feature>
<evidence type="ECO:0008006" key="8">
    <source>
        <dbReference type="Google" id="ProtNLM"/>
    </source>
</evidence>
<keyword evidence="2" id="KW-0805">Transcription regulation</keyword>
<comment type="caution">
    <text evidence="6">The sequence shown here is derived from an EMBL/GenBank/DDBJ whole genome shotgun (WGS) entry which is preliminary data.</text>
</comment>
<dbReference type="Proteomes" id="UP000193411">
    <property type="component" value="Unassembled WGS sequence"/>
</dbReference>
<gene>
    <name evidence="6" type="ORF">BCR44DRAFT_37415</name>
</gene>
<name>A0A1Y2HCK3_9FUNG</name>
<feature type="compositionally biased region" description="Low complexity" evidence="5">
    <location>
        <begin position="367"/>
        <end position="382"/>
    </location>
</feature>
<feature type="compositionally biased region" description="Low complexity" evidence="5">
    <location>
        <begin position="321"/>
        <end position="331"/>
    </location>
</feature>
<evidence type="ECO:0000256" key="5">
    <source>
        <dbReference type="SAM" id="MobiDB-lite"/>
    </source>
</evidence>
<feature type="region of interest" description="Disordered" evidence="5">
    <location>
        <begin position="204"/>
        <end position="412"/>
    </location>
</feature>
<evidence type="ECO:0000256" key="2">
    <source>
        <dbReference type="ARBA" id="ARBA00023015"/>
    </source>
</evidence>
<dbReference type="GO" id="GO:0005634">
    <property type="term" value="C:nucleus"/>
    <property type="evidence" value="ECO:0007669"/>
    <property type="project" value="UniProtKB-SubCell"/>
</dbReference>
<dbReference type="PANTHER" id="PTHR11380:SF16">
    <property type="entry name" value="TRANSCRIPTION INITIATION PROTEIN SPT3 HOMOLOG"/>
    <property type="match status" value="1"/>
</dbReference>
<dbReference type="PANTHER" id="PTHR11380">
    <property type="entry name" value="TRANSCRIPTION INITIATION FACTOR TFIID/SUPT3-RELATED"/>
    <property type="match status" value="1"/>
</dbReference>
<evidence type="ECO:0000313" key="7">
    <source>
        <dbReference type="Proteomes" id="UP000193411"/>
    </source>
</evidence>
<evidence type="ECO:0000256" key="1">
    <source>
        <dbReference type="ARBA" id="ARBA00004123"/>
    </source>
</evidence>
<comment type="subcellular location">
    <subcellularLocation>
        <location evidence="1">Nucleus</location>
    </subcellularLocation>
</comment>
<keyword evidence="3" id="KW-0804">Transcription</keyword>
<sequence length="590" mass="61081">MTRAEYMFYSDCKTASFTHRKGKRFRDWAMTDQLGGGKPADDVIDVVGFLCYEMVRQVTEMALQVRDQATERTRSVQEALERALNKGFHPPEKSIPEEVNAGALPNGTLSSSKGSGGSTKRATASGDKDAADSTTSLRVVPPHRSSAISPFDPHPYATNAPFVNGFARGLSTSSANSASVSATHPPPEMHSPALSHSRLGSITEADHTSGAGEPMDVDPTAAQKPSDRADRASTPAAPPPPSASSVKAEPATTPQADGKPLKGKAKKKAEAAAAAAAKAAAQEKEKAAAEEATKSSTSARGTKSTRGRKSKATLVREAKEAAAAAAAASAAAKDKGKDKDDRESSAAPVGADPPSDSPAHTPVMSNSASARAAATGGATSGTPELVDALRLHSRPPSEPPTPFRRPATPAAPLPTTSALDHNAPSIASTPVRALLPLYSNHQWRGVGGGGGGDPYFGSRAGVGIGIETPLSHLSVPLVLTTNVPMYSLFTEQWRESLPQPSPVSPTDAGGTMDVDERATGRAGDLGGASGEGSVLAAQGTVDEGPVAPPPPRREPLQAAHIEEAYRRLMTAKCHTRMGRGSTRNAKPRRL</sequence>
<dbReference type="InterPro" id="IPR003195">
    <property type="entry name" value="TFIID_TAF13"/>
</dbReference>
<feature type="compositionally biased region" description="Low complexity" evidence="5">
    <location>
        <begin position="271"/>
        <end position="280"/>
    </location>
</feature>
<feature type="region of interest" description="Disordered" evidence="5">
    <location>
        <begin position="496"/>
        <end position="532"/>
    </location>
</feature>
<keyword evidence="7" id="KW-1185">Reference proteome</keyword>
<evidence type="ECO:0000313" key="6">
    <source>
        <dbReference type="EMBL" id="ORZ32245.1"/>
    </source>
</evidence>
<proteinExistence type="predicted"/>
<evidence type="ECO:0000256" key="3">
    <source>
        <dbReference type="ARBA" id="ARBA00023163"/>
    </source>
</evidence>
<dbReference type="GO" id="GO:0006366">
    <property type="term" value="P:transcription by RNA polymerase II"/>
    <property type="evidence" value="ECO:0007669"/>
    <property type="project" value="InterPro"/>
</dbReference>
<dbReference type="GO" id="GO:0000124">
    <property type="term" value="C:SAGA complex"/>
    <property type="evidence" value="ECO:0007669"/>
    <property type="project" value="TreeGrafter"/>
</dbReference>
<accession>A0A1Y2HCK3</accession>
<feature type="compositionally biased region" description="Basic and acidic residues" evidence="5">
    <location>
        <begin position="84"/>
        <end position="96"/>
    </location>
</feature>
<dbReference type="AlphaFoldDB" id="A0A1Y2HCK3"/>
<organism evidence="6 7">
    <name type="scientific">Catenaria anguillulae PL171</name>
    <dbReference type="NCBI Taxonomy" id="765915"/>
    <lineage>
        <taxon>Eukaryota</taxon>
        <taxon>Fungi</taxon>
        <taxon>Fungi incertae sedis</taxon>
        <taxon>Blastocladiomycota</taxon>
        <taxon>Blastocladiomycetes</taxon>
        <taxon>Blastocladiales</taxon>
        <taxon>Catenariaceae</taxon>
        <taxon>Catenaria</taxon>
    </lineage>
</organism>